<proteinExistence type="predicted"/>
<organism evidence="1 2">
    <name type="scientific">Tagetes erecta</name>
    <name type="common">African marigold</name>
    <dbReference type="NCBI Taxonomy" id="13708"/>
    <lineage>
        <taxon>Eukaryota</taxon>
        <taxon>Viridiplantae</taxon>
        <taxon>Streptophyta</taxon>
        <taxon>Embryophyta</taxon>
        <taxon>Tracheophyta</taxon>
        <taxon>Spermatophyta</taxon>
        <taxon>Magnoliopsida</taxon>
        <taxon>eudicotyledons</taxon>
        <taxon>Gunneridae</taxon>
        <taxon>Pentapetalae</taxon>
        <taxon>asterids</taxon>
        <taxon>campanulids</taxon>
        <taxon>Asterales</taxon>
        <taxon>Asteraceae</taxon>
        <taxon>Asteroideae</taxon>
        <taxon>Heliantheae alliance</taxon>
        <taxon>Tageteae</taxon>
        <taxon>Tagetes</taxon>
    </lineage>
</organism>
<protein>
    <submittedName>
        <fullName evidence="1">Uncharacterized protein</fullName>
    </submittedName>
</protein>
<comment type="caution">
    <text evidence="1">The sequence shown here is derived from an EMBL/GenBank/DDBJ whole genome shotgun (WGS) entry which is preliminary data.</text>
</comment>
<evidence type="ECO:0000313" key="2">
    <source>
        <dbReference type="Proteomes" id="UP001229421"/>
    </source>
</evidence>
<name>A0AAD8L4E5_TARER</name>
<sequence>MKNQILLLFQEMIQFMQIIKSNKIEVTTNLETRMMEFRTKTHLRFNISGNIPATVLTLHHQPSPSPPPQRVLTQTFRYLIHGENGEINDRTRDAATPLLFRRRTPPCDLFVMMNVGLAFDNVIQVNGVGDIGGLSLQLTIEEFESMIVISELDTSNGTEGVTHFGARNDAVDDAEFDSLIT</sequence>
<evidence type="ECO:0000313" key="1">
    <source>
        <dbReference type="EMBL" id="KAK1431742.1"/>
    </source>
</evidence>
<dbReference type="AlphaFoldDB" id="A0AAD8L4E5"/>
<dbReference type="EMBL" id="JAUHHV010000002">
    <property type="protein sequence ID" value="KAK1431742.1"/>
    <property type="molecule type" value="Genomic_DNA"/>
</dbReference>
<gene>
    <name evidence="1" type="ORF">QVD17_08340</name>
</gene>
<keyword evidence="2" id="KW-1185">Reference proteome</keyword>
<reference evidence="1" key="1">
    <citation type="journal article" date="2023" name="bioRxiv">
        <title>Improved chromosome-level genome assembly for marigold (Tagetes erecta).</title>
        <authorList>
            <person name="Jiang F."/>
            <person name="Yuan L."/>
            <person name="Wang S."/>
            <person name="Wang H."/>
            <person name="Xu D."/>
            <person name="Wang A."/>
            <person name="Fan W."/>
        </authorList>
    </citation>
    <scope>NUCLEOTIDE SEQUENCE</scope>
    <source>
        <strain evidence="1">WSJ</strain>
        <tissue evidence="1">Leaf</tissue>
    </source>
</reference>
<dbReference type="Proteomes" id="UP001229421">
    <property type="component" value="Unassembled WGS sequence"/>
</dbReference>
<accession>A0AAD8L4E5</accession>